<dbReference type="EMBL" id="MU152206">
    <property type="protein sequence ID" value="KAF9440870.1"/>
    <property type="molecule type" value="Genomic_DNA"/>
</dbReference>
<dbReference type="OrthoDB" id="343114at2759"/>
<proteinExistence type="predicted"/>
<comment type="caution">
    <text evidence="1">The sequence shown here is derived from an EMBL/GenBank/DDBJ whole genome shotgun (WGS) entry which is preliminary data.</text>
</comment>
<organism evidence="1 2">
    <name type="scientific">Macrolepiota fuliginosa MF-IS2</name>
    <dbReference type="NCBI Taxonomy" id="1400762"/>
    <lineage>
        <taxon>Eukaryota</taxon>
        <taxon>Fungi</taxon>
        <taxon>Dikarya</taxon>
        <taxon>Basidiomycota</taxon>
        <taxon>Agaricomycotina</taxon>
        <taxon>Agaricomycetes</taxon>
        <taxon>Agaricomycetidae</taxon>
        <taxon>Agaricales</taxon>
        <taxon>Agaricineae</taxon>
        <taxon>Agaricaceae</taxon>
        <taxon>Macrolepiota</taxon>
    </lineage>
</organism>
<dbReference type="AlphaFoldDB" id="A0A9P5X025"/>
<reference evidence="1" key="1">
    <citation type="submission" date="2020-11" db="EMBL/GenBank/DDBJ databases">
        <authorList>
            <consortium name="DOE Joint Genome Institute"/>
            <person name="Ahrendt S."/>
            <person name="Riley R."/>
            <person name="Andreopoulos W."/>
            <person name="Labutti K."/>
            <person name="Pangilinan J."/>
            <person name="Ruiz-Duenas F.J."/>
            <person name="Barrasa J.M."/>
            <person name="Sanchez-Garcia M."/>
            <person name="Camarero S."/>
            <person name="Miyauchi S."/>
            <person name="Serrano A."/>
            <person name="Linde D."/>
            <person name="Babiker R."/>
            <person name="Drula E."/>
            <person name="Ayuso-Fernandez I."/>
            <person name="Pacheco R."/>
            <person name="Padilla G."/>
            <person name="Ferreira P."/>
            <person name="Barriuso J."/>
            <person name="Kellner H."/>
            <person name="Castanera R."/>
            <person name="Alfaro M."/>
            <person name="Ramirez L."/>
            <person name="Pisabarro A.G."/>
            <person name="Kuo A."/>
            <person name="Tritt A."/>
            <person name="Lipzen A."/>
            <person name="He G."/>
            <person name="Yan M."/>
            <person name="Ng V."/>
            <person name="Cullen D."/>
            <person name="Martin F."/>
            <person name="Rosso M.-N."/>
            <person name="Henrissat B."/>
            <person name="Hibbett D."/>
            <person name="Martinez A.T."/>
            <person name="Grigoriev I.V."/>
        </authorList>
    </citation>
    <scope>NUCLEOTIDE SEQUENCE</scope>
    <source>
        <strain evidence="1">MF-IS2</strain>
    </source>
</reference>
<sequence length="141" mass="15979">MPHKAKNKPATNATTAYKPSATTEWFLTTMNQNHHVVSTFTSQELFKLGGFNWTEIKEDLVRMNFTEVDTSTQDNSTAIEINNNNNVLSCKELSPAEELTNAITAFRQWFKGNNITDDKHPSLINNIRHIAMMFSLIPAPH</sequence>
<protein>
    <submittedName>
        <fullName evidence="1">Uncharacterized protein</fullName>
    </submittedName>
</protein>
<keyword evidence="2" id="KW-1185">Reference proteome</keyword>
<dbReference type="Proteomes" id="UP000807342">
    <property type="component" value="Unassembled WGS sequence"/>
</dbReference>
<name>A0A9P5X025_9AGAR</name>
<gene>
    <name evidence="1" type="ORF">P691DRAFT_767109</name>
</gene>
<accession>A0A9P5X025</accession>
<evidence type="ECO:0000313" key="2">
    <source>
        <dbReference type="Proteomes" id="UP000807342"/>
    </source>
</evidence>
<evidence type="ECO:0000313" key="1">
    <source>
        <dbReference type="EMBL" id="KAF9440870.1"/>
    </source>
</evidence>